<name>A0A9R1TSV3_9HYME</name>
<keyword evidence="8" id="KW-1185">Reference proteome</keyword>
<keyword evidence="4 7" id="KW-1133">Transmembrane helix</keyword>
<evidence type="ECO:0000256" key="4">
    <source>
        <dbReference type="ARBA" id="ARBA00022989"/>
    </source>
</evidence>
<accession>A0A9R1TSV3</accession>
<comment type="subcellular location">
    <subcellularLocation>
        <location evidence="1">Membrane</location>
        <topology evidence="1">Single-pass membrane protein</topology>
    </subcellularLocation>
</comment>
<dbReference type="Proteomes" id="UP000694866">
    <property type="component" value="Unplaced"/>
</dbReference>
<dbReference type="GeneID" id="105274000"/>
<dbReference type="RefSeq" id="XP_011315085.1">
    <property type="nucleotide sequence ID" value="XM_011316783.1"/>
</dbReference>
<dbReference type="PANTHER" id="PTHR31759">
    <property type="entry name" value="COILED-COIL DOMAIN-CONTAINING PROTEIN 167"/>
    <property type="match status" value="1"/>
</dbReference>
<gene>
    <name evidence="9" type="primary">LOC105274000</name>
</gene>
<dbReference type="Pfam" id="PF15188">
    <property type="entry name" value="CCDC-167"/>
    <property type="match status" value="1"/>
</dbReference>
<keyword evidence="6 7" id="KW-0472">Membrane</keyword>
<evidence type="ECO:0000256" key="2">
    <source>
        <dbReference type="ARBA" id="ARBA00022350"/>
    </source>
</evidence>
<evidence type="ECO:0000256" key="5">
    <source>
        <dbReference type="ARBA" id="ARBA00023054"/>
    </source>
</evidence>
<dbReference type="InterPro" id="IPR028194">
    <property type="entry name" value="CC167"/>
</dbReference>
<keyword evidence="5" id="KW-0175">Coiled coil</keyword>
<reference evidence="9" key="1">
    <citation type="submission" date="2025-08" db="UniProtKB">
        <authorList>
            <consortium name="RefSeq"/>
        </authorList>
    </citation>
    <scope>IDENTIFICATION</scope>
    <source>
        <strain evidence="9">USDA-PBARC FA_bdor</strain>
        <tissue evidence="9">Whole organism</tissue>
    </source>
</reference>
<sequence>MNGISASTETQQKQKRCTIMAEIQQVEDSLKDSLHRVQVIERKLETRLLTSESRERLERELELVKEVLKKNQEQLLYLRKQNTKSFMVAAAIAFACFLVYGLYLLVTNTR</sequence>
<protein>
    <recommendedName>
        <fullName evidence="2">Coiled-coil domain-containing protein 167</fullName>
    </recommendedName>
</protein>
<evidence type="ECO:0000256" key="1">
    <source>
        <dbReference type="ARBA" id="ARBA00004167"/>
    </source>
</evidence>
<evidence type="ECO:0000313" key="8">
    <source>
        <dbReference type="Proteomes" id="UP000694866"/>
    </source>
</evidence>
<organism evidence="8 9">
    <name type="scientific">Fopius arisanus</name>
    <dbReference type="NCBI Taxonomy" id="64838"/>
    <lineage>
        <taxon>Eukaryota</taxon>
        <taxon>Metazoa</taxon>
        <taxon>Ecdysozoa</taxon>
        <taxon>Arthropoda</taxon>
        <taxon>Hexapoda</taxon>
        <taxon>Insecta</taxon>
        <taxon>Pterygota</taxon>
        <taxon>Neoptera</taxon>
        <taxon>Endopterygota</taxon>
        <taxon>Hymenoptera</taxon>
        <taxon>Apocrita</taxon>
        <taxon>Ichneumonoidea</taxon>
        <taxon>Braconidae</taxon>
        <taxon>Opiinae</taxon>
        <taxon>Fopius</taxon>
    </lineage>
</organism>
<keyword evidence="3 7" id="KW-0812">Transmembrane</keyword>
<evidence type="ECO:0000256" key="3">
    <source>
        <dbReference type="ARBA" id="ARBA00022692"/>
    </source>
</evidence>
<dbReference type="OrthoDB" id="6774119at2759"/>
<evidence type="ECO:0000256" key="6">
    <source>
        <dbReference type="ARBA" id="ARBA00023136"/>
    </source>
</evidence>
<dbReference type="PANTHER" id="PTHR31759:SF1">
    <property type="entry name" value="COILED-COIL DOMAIN-CONTAINING PROTEIN 167"/>
    <property type="match status" value="1"/>
</dbReference>
<proteinExistence type="predicted"/>
<dbReference type="GO" id="GO:0016020">
    <property type="term" value="C:membrane"/>
    <property type="evidence" value="ECO:0007669"/>
    <property type="project" value="UniProtKB-SubCell"/>
</dbReference>
<evidence type="ECO:0000256" key="7">
    <source>
        <dbReference type="SAM" id="Phobius"/>
    </source>
</evidence>
<dbReference type="KEGG" id="fas:105274000"/>
<evidence type="ECO:0000313" key="9">
    <source>
        <dbReference type="RefSeq" id="XP_011315085.1"/>
    </source>
</evidence>
<dbReference type="AlphaFoldDB" id="A0A9R1TSV3"/>
<feature type="transmembrane region" description="Helical" evidence="7">
    <location>
        <begin position="86"/>
        <end position="106"/>
    </location>
</feature>